<gene>
    <name evidence="4" type="ORF">QJ522_20110</name>
</gene>
<evidence type="ECO:0000256" key="1">
    <source>
        <dbReference type="SAM" id="MobiDB-lite"/>
    </source>
</evidence>
<sequence>MVTRSGIRLLSLVACAAVVLFALAGLTGCKEKSPPPAEPNAATETPSPGAGREQALLDPLDAAASLFRGPSVSLQNVLKGDKPWSPAAESWWGKIVRDFTLTDIDGKVHTLSDYRGRNVVVVVWTTWVATCRLQVPQLKELRTAYADRDLAILSISNEPPALLKEFAEKEGINFAVLSGGGSALPAPFGEVQFVPSSFFIDPQGRMKLAATGFVPVEDAKAIIQAQ</sequence>
<reference evidence="4" key="1">
    <citation type="submission" date="2023-05" db="EMBL/GenBank/DDBJ databases">
        <title>Anaerotaeda fermentans gen. nov., sp. nov., a novel anaerobic planctomycete of the new family within the order Sedimentisphaerales isolated from Taman Peninsula, Russia.</title>
        <authorList>
            <person name="Khomyakova M.A."/>
            <person name="Merkel A.Y."/>
            <person name="Slobodkin A.I."/>
        </authorList>
    </citation>
    <scope>NUCLEOTIDE SEQUENCE</scope>
    <source>
        <strain evidence="4">M17dextr</strain>
    </source>
</reference>
<feature type="chain" id="PRO_5043599713" evidence="2">
    <location>
        <begin position="25"/>
        <end position="226"/>
    </location>
</feature>
<dbReference type="PROSITE" id="PS51352">
    <property type="entry name" value="THIOREDOXIN_2"/>
    <property type="match status" value="1"/>
</dbReference>
<dbReference type="InterPro" id="IPR000866">
    <property type="entry name" value="AhpC/TSA"/>
</dbReference>
<accession>A0AAW6U485</accession>
<dbReference type="Gene3D" id="3.40.30.10">
    <property type="entry name" value="Glutaredoxin"/>
    <property type="match status" value="1"/>
</dbReference>
<dbReference type="GO" id="GO:0016209">
    <property type="term" value="F:antioxidant activity"/>
    <property type="evidence" value="ECO:0007669"/>
    <property type="project" value="InterPro"/>
</dbReference>
<feature type="region of interest" description="Disordered" evidence="1">
    <location>
        <begin position="30"/>
        <end position="52"/>
    </location>
</feature>
<dbReference type="PANTHER" id="PTHR42852:SF17">
    <property type="entry name" value="THIOREDOXIN-LIKE PROTEIN HI_1115"/>
    <property type="match status" value="1"/>
</dbReference>
<dbReference type="PROSITE" id="PS51257">
    <property type="entry name" value="PROKAR_LIPOPROTEIN"/>
    <property type="match status" value="1"/>
</dbReference>
<proteinExistence type="predicted"/>
<protein>
    <submittedName>
        <fullName evidence="4">TlpA disulfide reductase family protein</fullName>
    </submittedName>
</protein>
<dbReference type="RefSeq" id="WP_349246784.1">
    <property type="nucleotide sequence ID" value="NZ_JASCXX010000034.1"/>
</dbReference>
<name>A0AAW6U485_9BACT</name>
<dbReference type="InterPro" id="IPR050553">
    <property type="entry name" value="Thioredoxin_ResA/DsbE_sf"/>
</dbReference>
<dbReference type="GO" id="GO:0016491">
    <property type="term" value="F:oxidoreductase activity"/>
    <property type="evidence" value="ECO:0007669"/>
    <property type="project" value="InterPro"/>
</dbReference>
<dbReference type="PANTHER" id="PTHR42852">
    <property type="entry name" value="THIOL:DISULFIDE INTERCHANGE PROTEIN DSBE"/>
    <property type="match status" value="1"/>
</dbReference>
<dbReference type="SUPFAM" id="SSF52833">
    <property type="entry name" value="Thioredoxin-like"/>
    <property type="match status" value="1"/>
</dbReference>
<dbReference type="InterPro" id="IPR036249">
    <property type="entry name" value="Thioredoxin-like_sf"/>
</dbReference>
<dbReference type="Proteomes" id="UP001431776">
    <property type="component" value="Unassembled WGS sequence"/>
</dbReference>
<dbReference type="EMBL" id="JASCXX010000034">
    <property type="protein sequence ID" value="MDI6451377.1"/>
    <property type="molecule type" value="Genomic_DNA"/>
</dbReference>
<dbReference type="Pfam" id="PF00578">
    <property type="entry name" value="AhpC-TSA"/>
    <property type="match status" value="1"/>
</dbReference>
<evidence type="ECO:0000256" key="2">
    <source>
        <dbReference type="SAM" id="SignalP"/>
    </source>
</evidence>
<evidence type="ECO:0000313" key="5">
    <source>
        <dbReference type="Proteomes" id="UP001431776"/>
    </source>
</evidence>
<keyword evidence="5" id="KW-1185">Reference proteome</keyword>
<evidence type="ECO:0000259" key="3">
    <source>
        <dbReference type="PROSITE" id="PS51352"/>
    </source>
</evidence>
<organism evidence="4 5">
    <name type="scientific">Anaerobaca lacustris</name>
    <dbReference type="NCBI Taxonomy" id="3044600"/>
    <lineage>
        <taxon>Bacteria</taxon>
        <taxon>Pseudomonadati</taxon>
        <taxon>Planctomycetota</taxon>
        <taxon>Phycisphaerae</taxon>
        <taxon>Sedimentisphaerales</taxon>
        <taxon>Anaerobacaceae</taxon>
        <taxon>Anaerobaca</taxon>
    </lineage>
</organism>
<feature type="domain" description="Thioredoxin" evidence="3">
    <location>
        <begin position="90"/>
        <end position="226"/>
    </location>
</feature>
<evidence type="ECO:0000313" key="4">
    <source>
        <dbReference type="EMBL" id="MDI6451377.1"/>
    </source>
</evidence>
<dbReference type="CDD" id="cd02966">
    <property type="entry name" value="TlpA_like_family"/>
    <property type="match status" value="1"/>
</dbReference>
<keyword evidence="2" id="KW-0732">Signal</keyword>
<comment type="caution">
    <text evidence="4">The sequence shown here is derived from an EMBL/GenBank/DDBJ whole genome shotgun (WGS) entry which is preliminary data.</text>
</comment>
<dbReference type="InterPro" id="IPR013766">
    <property type="entry name" value="Thioredoxin_domain"/>
</dbReference>
<dbReference type="AlphaFoldDB" id="A0AAW6U485"/>
<feature type="compositionally biased region" description="Low complexity" evidence="1">
    <location>
        <begin position="39"/>
        <end position="48"/>
    </location>
</feature>
<feature type="signal peptide" evidence="2">
    <location>
        <begin position="1"/>
        <end position="24"/>
    </location>
</feature>